<evidence type="ECO:0000259" key="10">
    <source>
        <dbReference type="Pfam" id="PF17849"/>
    </source>
</evidence>
<keyword evidence="2" id="KW-0963">Cytoplasm</keyword>
<protein>
    <submittedName>
        <fullName evidence="11">Uncharacterized protein</fullName>
    </submittedName>
</protein>
<evidence type="ECO:0000259" key="9">
    <source>
        <dbReference type="Pfam" id="PF17216"/>
    </source>
</evidence>
<dbReference type="Pfam" id="PF17849">
    <property type="entry name" value="OB_Dis3"/>
    <property type="match status" value="1"/>
</dbReference>
<dbReference type="InterPro" id="IPR050180">
    <property type="entry name" value="RNR_Ribonuclease"/>
</dbReference>
<dbReference type="InterPro" id="IPR041505">
    <property type="entry name" value="Dis3_CSD2"/>
</dbReference>
<dbReference type="InterPro" id="IPR033771">
    <property type="entry name" value="Rrp44_CSD1"/>
</dbReference>
<dbReference type="Pfam" id="PF17216">
    <property type="entry name" value="Rrp44_CSD1"/>
    <property type="match status" value="1"/>
</dbReference>
<reference evidence="11" key="1">
    <citation type="submission" date="2025-08" db="UniProtKB">
        <authorList>
            <consortium name="Ensembl"/>
        </authorList>
    </citation>
    <scope>IDENTIFICATION</scope>
</reference>
<keyword evidence="5" id="KW-0378">Hydrolase</keyword>
<evidence type="ECO:0000313" key="11">
    <source>
        <dbReference type="Ensembl" id="ENSPMAP00000003045.1"/>
    </source>
</evidence>
<evidence type="ECO:0000256" key="8">
    <source>
        <dbReference type="ARBA" id="ARBA00022884"/>
    </source>
</evidence>
<dbReference type="GeneTree" id="ENSGT00530000063106"/>
<comment type="subcellular location">
    <subcellularLocation>
        <location evidence="1">Cytoplasm</location>
    </subcellularLocation>
</comment>
<dbReference type="InterPro" id="IPR012340">
    <property type="entry name" value="NA-bd_OB-fold"/>
</dbReference>
<dbReference type="Ensembl" id="ENSPMAT00000003060.1">
    <property type="protein sequence ID" value="ENSPMAP00000003045.1"/>
    <property type="gene ID" value="ENSPMAG00000002785.1"/>
</dbReference>
<keyword evidence="4" id="KW-0479">Metal-binding</keyword>
<proteinExistence type="predicted"/>
<dbReference type="GO" id="GO:0010587">
    <property type="term" value="P:miRNA catabolic process"/>
    <property type="evidence" value="ECO:0007669"/>
    <property type="project" value="TreeGrafter"/>
</dbReference>
<evidence type="ECO:0000256" key="5">
    <source>
        <dbReference type="ARBA" id="ARBA00022801"/>
    </source>
</evidence>
<keyword evidence="6" id="KW-0269">Exonuclease</keyword>
<evidence type="ECO:0000256" key="2">
    <source>
        <dbReference type="ARBA" id="ARBA00022490"/>
    </source>
</evidence>
<keyword evidence="8" id="KW-0694">RNA-binding</keyword>
<name>S4RCW3_PETMA</name>
<dbReference type="FunFam" id="2.40.50.690:FF:000003">
    <property type="entry name" value="DIS3-like exonuclease 2"/>
    <property type="match status" value="1"/>
</dbReference>
<keyword evidence="3" id="KW-0540">Nuclease</keyword>
<dbReference type="Gene3D" id="2.40.50.700">
    <property type="match status" value="1"/>
</dbReference>
<dbReference type="GO" id="GO:0006402">
    <property type="term" value="P:mRNA catabolic process"/>
    <property type="evidence" value="ECO:0007669"/>
    <property type="project" value="TreeGrafter"/>
</dbReference>
<feature type="domain" description="CSD2" evidence="10">
    <location>
        <begin position="235"/>
        <end position="311"/>
    </location>
</feature>
<accession>S4RCW3</accession>
<organism evidence="11">
    <name type="scientific">Petromyzon marinus</name>
    <name type="common">Sea lamprey</name>
    <dbReference type="NCBI Taxonomy" id="7757"/>
    <lineage>
        <taxon>Eukaryota</taxon>
        <taxon>Metazoa</taxon>
        <taxon>Chordata</taxon>
        <taxon>Craniata</taxon>
        <taxon>Vertebrata</taxon>
        <taxon>Cyclostomata</taxon>
        <taxon>Hyperoartia</taxon>
        <taxon>Petromyzontiformes</taxon>
        <taxon>Petromyzontidae</taxon>
        <taxon>Petromyzon</taxon>
    </lineage>
</organism>
<dbReference type="OMA" id="PWTISAE"/>
<feature type="domain" description="CSD1" evidence="9">
    <location>
        <begin position="13"/>
        <end position="87"/>
    </location>
</feature>
<dbReference type="GO" id="GO:0000932">
    <property type="term" value="C:P-body"/>
    <property type="evidence" value="ECO:0007669"/>
    <property type="project" value="TreeGrafter"/>
</dbReference>
<reference evidence="11" key="2">
    <citation type="submission" date="2025-09" db="UniProtKB">
        <authorList>
            <consortium name="Ensembl"/>
        </authorList>
    </citation>
    <scope>IDENTIFICATION</scope>
</reference>
<dbReference type="SUPFAM" id="SSF50249">
    <property type="entry name" value="Nucleic acid-binding proteins"/>
    <property type="match status" value="2"/>
</dbReference>
<dbReference type="Gene3D" id="2.40.50.690">
    <property type="match status" value="1"/>
</dbReference>
<evidence type="ECO:0000256" key="3">
    <source>
        <dbReference type="ARBA" id="ARBA00022722"/>
    </source>
</evidence>
<evidence type="ECO:0000256" key="1">
    <source>
        <dbReference type="ARBA" id="ARBA00004496"/>
    </source>
</evidence>
<dbReference type="PANTHER" id="PTHR23355:SF9">
    <property type="entry name" value="DIS3-LIKE EXONUCLEASE 2"/>
    <property type="match status" value="1"/>
</dbReference>
<dbReference type="GO" id="GO:0046872">
    <property type="term" value="F:metal ion binding"/>
    <property type="evidence" value="ECO:0007669"/>
    <property type="project" value="UniProtKB-KW"/>
</dbReference>
<dbReference type="PANTHER" id="PTHR23355">
    <property type="entry name" value="RIBONUCLEASE"/>
    <property type="match status" value="1"/>
</dbReference>
<dbReference type="HOGENOM" id="CLU_745052_0_0_1"/>
<dbReference type="FunFam" id="2.40.50.700:FF:000003">
    <property type="entry name" value="DIS3-like exonuclease 2"/>
    <property type="match status" value="1"/>
</dbReference>
<sequence>HQHTPGKKKHGVFEHYLSASEVSAGLKRKELIQGPLRINPRKYQEAFVPSLDGTGDIFVDGIENRNRALNGDVVVVQIYPREQWKYTNETWQSTQTQKCYQNIIPASGQHLNRLPLYSPLTDLTDILYSSTESCEELGGIDGAESHDEQHCKVLASVEKLAVSDKQGWGGEAPYCGAAVMSVTRSHTPLPDNCLQKTAKVVFILERKHSRAATGHLRAPSCGQGTVASPKGPGPFILFSPLDHRVPRIHIPQSECPPEFLARPGDFVNTLFVARITEWPEDTKIPRGSLAKSLGEAGDIEPETEGMLIEYGIDFSEFPDDTLQNLPQNLPWTISAEELARRKDLRELCIFSIDPATARDLDDALSCERLPNG</sequence>
<evidence type="ECO:0000256" key="4">
    <source>
        <dbReference type="ARBA" id="ARBA00022723"/>
    </source>
</evidence>
<dbReference type="AlphaFoldDB" id="S4RCW3"/>
<dbReference type="STRING" id="7757.ENSPMAP00000003045"/>
<keyword evidence="7" id="KW-0460">Magnesium</keyword>
<evidence type="ECO:0000256" key="7">
    <source>
        <dbReference type="ARBA" id="ARBA00022842"/>
    </source>
</evidence>
<dbReference type="GO" id="GO:0008266">
    <property type="term" value="F:poly(U) RNA binding"/>
    <property type="evidence" value="ECO:0007669"/>
    <property type="project" value="UniProtKB-ARBA"/>
</dbReference>
<dbReference type="GO" id="GO:0000175">
    <property type="term" value="F:3'-5'-RNA exonuclease activity"/>
    <property type="evidence" value="ECO:0007669"/>
    <property type="project" value="TreeGrafter"/>
</dbReference>
<evidence type="ECO:0000256" key="6">
    <source>
        <dbReference type="ARBA" id="ARBA00022839"/>
    </source>
</evidence>